<dbReference type="Proteomes" id="UP000887574">
    <property type="component" value="Unplaced"/>
</dbReference>
<feature type="region of interest" description="Disordered" evidence="1">
    <location>
        <begin position="275"/>
        <end position="295"/>
    </location>
</feature>
<protein>
    <submittedName>
        <fullName evidence="3">Uncharacterized protein</fullName>
    </submittedName>
</protein>
<name>A0A915DUJ3_9BILA</name>
<evidence type="ECO:0000256" key="1">
    <source>
        <dbReference type="SAM" id="MobiDB-lite"/>
    </source>
</evidence>
<accession>A0A915DUJ3</accession>
<feature type="compositionally biased region" description="Polar residues" evidence="1">
    <location>
        <begin position="279"/>
        <end position="295"/>
    </location>
</feature>
<keyword evidence="2" id="KW-1185">Reference proteome</keyword>
<evidence type="ECO:0000313" key="3">
    <source>
        <dbReference type="WBParaSite" id="jg22963"/>
    </source>
</evidence>
<sequence>MVRCGCGQGKEDWCKLNNLPARVEELAAIAFDEWRNKGEDYKNAACNRRSANDEENINRNINEGRTYAPPPGYNGYVRLSSRKISEVLGLVVEKEEDNQVSVIYTIFGLARVQSDYELGTWLKTSIIEDDEENPMQTTFSDAFSKRYQVYKCDKISPPMSTRVISSNGMEKIMLCGIVNWDNDCLLNDYLGVIEDRKGYLEYVNASTTGYLVEFGLAHRKSTGALYFTLLKYHGAAVKNHNWVPLEMSFYNKDLGRTMDDPHTILLDAHYTDPRPLDNDQFSSRQVSPSRDLMNSSNNFRPGFGLGYARGEEEQEETGSMYTCRSVLEVIW</sequence>
<proteinExistence type="predicted"/>
<dbReference type="WBParaSite" id="jg22963">
    <property type="protein sequence ID" value="jg22963"/>
    <property type="gene ID" value="jg22963"/>
</dbReference>
<evidence type="ECO:0000313" key="2">
    <source>
        <dbReference type="Proteomes" id="UP000887574"/>
    </source>
</evidence>
<organism evidence="2 3">
    <name type="scientific">Ditylenchus dipsaci</name>
    <dbReference type="NCBI Taxonomy" id="166011"/>
    <lineage>
        <taxon>Eukaryota</taxon>
        <taxon>Metazoa</taxon>
        <taxon>Ecdysozoa</taxon>
        <taxon>Nematoda</taxon>
        <taxon>Chromadorea</taxon>
        <taxon>Rhabditida</taxon>
        <taxon>Tylenchina</taxon>
        <taxon>Tylenchomorpha</taxon>
        <taxon>Sphaerularioidea</taxon>
        <taxon>Anguinidae</taxon>
        <taxon>Anguininae</taxon>
        <taxon>Ditylenchus</taxon>
    </lineage>
</organism>
<dbReference type="AlphaFoldDB" id="A0A915DUJ3"/>
<reference evidence="3" key="1">
    <citation type="submission" date="2022-11" db="UniProtKB">
        <authorList>
            <consortium name="WormBaseParasite"/>
        </authorList>
    </citation>
    <scope>IDENTIFICATION</scope>
</reference>